<reference evidence="1" key="1">
    <citation type="submission" date="2016-10" db="EMBL/GenBank/DDBJ databases">
        <title>Sequence of Gallionella enrichment culture.</title>
        <authorList>
            <person name="Poehlein A."/>
            <person name="Muehling M."/>
            <person name="Daniel R."/>
        </authorList>
    </citation>
    <scope>NUCLEOTIDE SEQUENCE</scope>
</reference>
<organism evidence="1">
    <name type="scientific">mine drainage metagenome</name>
    <dbReference type="NCBI Taxonomy" id="410659"/>
    <lineage>
        <taxon>unclassified sequences</taxon>
        <taxon>metagenomes</taxon>
        <taxon>ecological metagenomes</taxon>
    </lineage>
</organism>
<dbReference type="AlphaFoldDB" id="A0A1J5S5Y5"/>
<gene>
    <name evidence="1" type="ORF">GALL_207570</name>
</gene>
<name>A0A1J5S5Y5_9ZZZZ</name>
<sequence>MSIMPERALWVAVLHRAVEDVFGIGTQRGSADPAAPDLERDRALQWVLRGGPDFRDVCEMAGFEARTIRRVILAGLAAQRDRGKGGLPEIFALLEGGEHQGEGRT</sequence>
<evidence type="ECO:0000313" key="1">
    <source>
        <dbReference type="EMBL" id="OIQ97203.1"/>
    </source>
</evidence>
<comment type="caution">
    <text evidence="1">The sequence shown here is derived from an EMBL/GenBank/DDBJ whole genome shotgun (WGS) entry which is preliminary data.</text>
</comment>
<protein>
    <submittedName>
        <fullName evidence="1">Uncharacterized protein</fullName>
    </submittedName>
</protein>
<proteinExistence type="predicted"/>
<dbReference type="EMBL" id="MLJW01000136">
    <property type="protein sequence ID" value="OIQ97203.1"/>
    <property type="molecule type" value="Genomic_DNA"/>
</dbReference>
<accession>A0A1J5S5Y5</accession>